<dbReference type="NCBIfam" id="TIGR00539">
    <property type="entry name" value="hemN_rel"/>
    <property type="match status" value="1"/>
</dbReference>
<comment type="function">
    <text evidence="9">Probably acts as a heme chaperone, transferring heme to an unknown acceptor. Binds one molecule of heme per monomer, possibly covalently. Binds 1 [4Fe-4S] cluster. The cluster is coordinated with 3 cysteines and an exchangeable S-adenosyl-L-methionine.</text>
</comment>
<dbReference type="SMART" id="SM00729">
    <property type="entry name" value="Elp3"/>
    <property type="match status" value="1"/>
</dbReference>
<dbReference type="InterPro" id="IPR034505">
    <property type="entry name" value="Coproporphyrinogen-III_oxidase"/>
</dbReference>
<dbReference type="KEGG" id="stab:STABA_v1c04150"/>
<dbReference type="InterPro" id="IPR058240">
    <property type="entry name" value="rSAM_sf"/>
</dbReference>
<evidence type="ECO:0000256" key="4">
    <source>
        <dbReference type="ARBA" id="ARBA00022691"/>
    </source>
</evidence>
<dbReference type="GO" id="GO:0051539">
    <property type="term" value="F:4 iron, 4 sulfur cluster binding"/>
    <property type="evidence" value="ECO:0007669"/>
    <property type="project" value="UniProtKB-UniRule"/>
</dbReference>
<dbReference type="Proteomes" id="UP000424468">
    <property type="component" value="Chromosome"/>
</dbReference>
<organism evidence="12 13">
    <name type="scientific">Spiroplasma tabanidicola</name>
    <dbReference type="NCBI Taxonomy" id="324079"/>
    <lineage>
        <taxon>Bacteria</taxon>
        <taxon>Bacillati</taxon>
        <taxon>Mycoplasmatota</taxon>
        <taxon>Mollicutes</taxon>
        <taxon>Entomoplasmatales</taxon>
        <taxon>Spiroplasmataceae</taxon>
        <taxon>Spiroplasma</taxon>
    </lineage>
</organism>
<evidence type="ECO:0000256" key="5">
    <source>
        <dbReference type="ARBA" id="ARBA00022723"/>
    </source>
</evidence>
<feature type="coiled-coil region" evidence="10">
    <location>
        <begin position="40"/>
        <end position="67"/>
    </location>
</feature>
<dbReference type="Pfam" id="PF04055">
    <property type="entry name" value="Radical_SAM"/>
    <property type="match status" value="1"/>
</dbReference>
<evidence type="ECO:0000313" key="12">
    <source>
        <dbReference type="EMBL" id="QGS51778.1"/>
    </source>
</evidence>
<comment type="similarity">
    <text evidence="1">Belongs to the anaerobic coproporphyrinogen-III oxidase family. HemW subfamily.</text>
</comment>
<proteinExistence type="inferred from homology"/>
<keyword evidence="8 9" id="KW-0143">Chaperone</keyword>
<dbReference type="PANTHER" id="PTHR13932">
    <property type="entry name" value="COPROPORPHYRINIGEN III OXIDASE"/>
    <property type="match status" value="1"/>
</dbReference>
<dbReference type="GO" id="GO:0005737">
    <property type="term" value="C:cytoplasm"/>
    <property type="evidence" value="ECO:0007669"/>
    <property type="project" value="UniProtKB-SubCell"/>
</dbReference>
<keyword evidence="5 9" id="KW-0479">Metal-binding</keyword>
<evidence type="ECO:0000259" key="11">
    <source>
        <dbReference type="PROSITE" id="PS51918"/>
    </source>
</evidence>
<dbReference type="InterPro" id="IPR013785">
    <property type="entry name" value="Aldolase_TIM"/>
</dbReference>
<feature type="domain" description="Radical SAM core" evidence="11">
    <location>
        <begin position="7"/>
        <end position="238"/>
    </location>
</feature>
<keyword evidence="3 9" id="KW-0349">Heme</keyword>
<keyword evidence="13" id="KW-1185">Reference proteome</keyword>
<dbReference type="OrthoDB" id="9808022at2"/>
<dbReference type="PANTHER" id="PTHR13932:SF5">
    <property type="entry name" value="RADICAL S-ADENOSYL METHIONINE DOMAIN-CONTAINING PROTEIN 1, MITOCHONDRIAL"/>
    <property type="match status" value="1"/>
</dbReference>
<dbReference type="GO" id="GO:0004109">
    <property type="term" value="F:coproporphyrinogen oxidase activity"/>
    <property type="evidence" value="ECO:0007669"/>
    <property type="project" value="InterPro"/>
</dbReference>
<dbReference type="PROSITE" id="PS51918">
    <property type="entry name" value="RADICAL_SAM"/>
    <property type="match status" value="1"/>
</dbReference>
<keyword evidence="7 9" id="KW-0411">Iron-sulfur</keyword>
<keyword evidence="9" id="KW-0004">4Fe-4S</keyword>
<sequence length="371" mass="43734">MTKKQELKNRNIKSLYVHIPYCEHICFYCDFAKTIKPKSKENVIEYLNNLENELISYENRLDNLETIYIGGGTPSCLDEEETILLLKSLSKYVKNNKDFEFSIELNPESVSETKLKIYKEYKINRISMGIQTFNNDLLKKIGRIHDKDLAVEKFNLIRTIGFDNISIDLMYNLFNQTKENIIEDLEYIKQLKPDHISWYSLIMKDNSIWGKKNLKKPENDEFFDVIVNEGLKKLGYKRYEISNYCLNNKISKHNLSYWDNSLFAGVGFGASGFELINKKYYLTINEGTILNYQKKFEELSIEDYYFQIIMMGLRLVDGINISLEKNKDAYLFYKEKIEINIKKGFLLLENNYLKCNDKGFDILNDILVDIL</sequence>
<reference evidence="12 13" key="1">
    <citation type="submission" date="2019-11" db="EMBL/GenBank/DDBJ databases">
        <title>Complete genome sequence of Spiroplasma tabanidicola TAUS-1 (DSM 22603).</title>
        <authorList>
            <person name="Huang C.-T."/>
            <person name="Lin Y.-C."/>
            <person name="Kuo C.-H."/>
        </authorList>
    </citation>
    <scope>NUCLEOTIDE SEQUENCE [LARGE SCALE GENOMIC DNA]</scope>
    <source>
        <strain evidence="12 13">TAUS-1</strain>
    </source>
</reference>
<keyword evidence="6 9" id="KW-0408">Iron</keyword>
<evidence type="ECO:0000256" key="10">
    <source>
        <dbReference type="SAM" id="Coils"/>
    </source>
</evidence>
<dbReference type="Gene3D" id="3.20.20.70">
    <property type="entry name" value="Aldolase class I"/>
    <property type="match status" value="1"/>
</dbReference>
<accession>A0A6I6CC12</accession>
<dbReference type="EMBL" id="CP046276">
    <property type="protein sequence ID" value="QGS51778.1"/>
    <property type="molecule type" value="Genomic_DNA"/>
</dbReference>
<evidence type="ECO:0000256" key="6">
    <source>
        <dbReference type="ARBA" id="ARBA00023004"/>
    </source>
</evidence>
<evidence type="ECO:0000256" key="3">
    <source>
        <dbReference type="ARBA" id="ARBA00022617"/>
    </source>
</evidence>
<evidence type="ECO:0000256" key="8">
    <source>
        <dbReference type="ARBA" id="ARBA00023186"/>
    </source>
</evidence>
<dbReference type="InterPro" id="IPR006638">
    <property type="entry name" value="Elp3/MiaA/NifB-like_rSAM"/>
</dbReference>
<evidence type="ECO:0000256" key="2">
    <source>
        <dbReference type="ARBA" id="ARBA00017228"/>
    </source>
</evidence>
<keyword evidence="4 9" id="KW-0949">S-adenosyl-L-methionine</keyword>
<keyword evidence="10" id="KW-0175">Coiled coil</keyword>
<gene>
    <name evidence="12" type="primary">hemN</name>
    <name evidence="12" type="ORF">STABA_v1c04150</name>
</gene>
<dbReference type="SUPFAM" id="SSF102114">
    <property type="entry name" value="Radical SAM enzymes"/>
    <property type="match status" value="1"/>
</dbReference>
<keyword evidence="9" id="KW-0963">Cytoplasm</keyword>
<dbReference type="InterPro" id="IPR007197">
    <property type="entry name" value="rSAM"/>
</dbReference>
<dbReference type="AlphaFoldDB" id="A0A6I6CC12"/>
<dbReference type="InterPro" id="IPR004559">
    <property type="entry name" value="HemW-like"/>
</dbReference>
<dbReference type="GO" id="GO:0006779">
    <property type="term" value="P:porphyrin-containing compound biosynthetic process"/>
    <property type="evidence" value="ECO:0007669"/>
    <property type="project" value="InterPro"/>
</dbReference>
<dbReference type="SFLD" id="SFLDF00562">
    <property type="entry name" value="HemN-like__clustered_with_heat"/>
    <property type="match status" value="1"/>
</dbReference>
<dbReference type="GO" id="GO:0046872">
    <property type="term" value="F:metal ion binding"/>
    <property type="evidence" value="ECO:0007669"/>
    <property type="project" value="UniProtKB-UniRule"/>
</dbReference>
<dbReference type="RefSeq" id="WP_156006083.1">
    <property type="nucleotide sequence ID" value="NZ_CP046276.1"/>
</dbReference>
<evidence type="ECO:0000256" key="1">
    <source>
        <dbReference type="ARBA" id="ARBA00006100"/>
    </source>
</evidence>
<evidence type="ECO:0000256" key="9">
    <source>
        <dbReference type="RuleBase" id="RU364116"/>
    </source>
</evidence>
<comment type="subcellular location">
    <subcellularLocation>
        <location evidence="9">Cytoplasm</location>
    </subcellularLocation>
</comment>
<name>A0A6I6CC12_9MOLU</name>
<protein>
    <recommendedName>
        <fullName evidence="2 9">Heme chaperone HemW</fullName>
    </recommendedName>
</protein>
<dbReference type="SFLD" id="SFLDG01065">
    <property type="entry name" value="anaerobic_coproporphyrinogen-I"/>
    <property type="match status" value="1"/>
</dbReference>
<evidence type="ECO:0000256" key="7">
    <source>
        <dbReference type="ARBA" id="ARBA00023014"/>
    </source>
</evidence>
<dbReference type="SFLD" id="SFLDS00029">
    <property type="entry name" value="Radical_SAM"/>
    <property type="match status" value="1"/>
</dbReference>
<dbReference type="CDD" id="cd01335">
    <property type="entry name" value="Radical_SAM"/>
    <property type="match status" value="1"/>
</dbReference>
<evidence type="ECO:0000313" key="13">
    <source>
        <dbReference type="Proteomes" id="UP000424468"/>
    </source>
</evidence>